<dbReference type="AlphaFoldDB" id="A0AAW1VW95"/>
<dbReference type="PANTHER" id="PTHR31500:SF9">
    <property type="entry name" value="AT-HOOK MOTIF NUCLEAR-LOCALIZED PROTEIN 9"/>
    <property type="match status" value="1"/>
</dbReference>
<feature type="domain" description="PPC" evidence="7">
    <location>
        <begin position="85"/>
        <end position="141"/>
    </location>
</feature>
<keyword evidence="3 5" id="KW-0804">Transcription</keyword>
<proteinExistence type="predicted"/>
<dbReference type="GO" id="GO:0005634">
    <property type="term" value="C:nucleus"/>
    <property type="evidence" value="ECO:0007669"/>
    <property type="project" value="UniProtKB-SubCell"/>
</dbReference>
<evidence type="ECO:0000256" key="4">
    <source>
        <dbReference type="ARBA" id="ARBA00023242"/>
    </source>
</evidence>
<dbReference type="EMBL" id="JBEDUW010000007">
    <property type="protein sequence ID" value="KAK9910735.1"/>
    <property type="molecule type" value="Genomic_DNA"/>
</dbReference>
<feature type="region of interest" description="Disordered" evidence="6">
    <location>
        <begin position="1"/>
        <end position="20"/>
    </location>
</feature>
<comment type="subcellular location">
    <subcellularLocation>
        <location evidence="5">Nucleus</location>
    </subcellularLocation>
</comment>
<evidence type="ECO:0000256" key="6">
    <source>
        <dbReference type="SAM" id="MobiDB-lite"/>
    </source>
</evidence>
<feature type="compositionally biased region" description="Pro residues" evidence="6">
    <location>
        <begin position="154"/>
        <end position="171"/>
    </location>
</feature>
<keyword evidence="1 5" id="KW-0805">Transcription regulation</keyword>
<evidence type="ECO:0000313" key="8">
    <source>
        <dbReference type="EMBL" id="KAK9910735.1"/>
    </source>
</evidence>
<sequence>MPMVMERSDGSGSAHGSRRERGAGGALGFVMARRRRGLAWLVLSVIIAAEKMRCSKSTSVWVLNLGRMNMIEAMVTLILELCLLVSGLFQILSFSGCFMPLGDKSWSGGMSVSLAGADGRVRGGGNGLLTAPPVQVVVCSFLPNDLKGKGKNTMPPPPPPPTDTVARPPPTSTTGESEVSMPKHGHQIISGLGWLSMQDPKSYIYMLPWSLKISDADVVDRMCLSLSLKLSVVVIR</sequence>
<evidence type="ECO:0000259" key="7">
    <source>
        <dbReference type="Pfam" id="PF03479"/>
    </source>
</evidence>
<gene>
    <name evidence="8" type="ORF">M0R45_034685</name>
</gene>
<feature type="region of interest" description="Disordered" evidence="6">
    <location>
        <begin position="148"/>
        <end position="183"/>
    </location>
</feature>
<keyword evidence="2 5" id="KW-0238">DNA-binding</keyword>
<dbReference type="GO" id="GO:0003680">
    <property type="term" value="F:minor groove of adenine-thymine-rich DNA binding"/>
    <property type="evidence" value="ECO:0007669"/>
    <property type="project" value="UniProtKB-UniRule"/>
</dbReference>
<dbReference type="Proteomes" id="UP001457282">
    <property type="component" value="Unassembled WGS sequence"/>
</dbReference>
<protein>
    <recommendedName>
        <fullName evidence="5">AT-hook motif nuclear-localized protein</fullName>
    </recommendedName>
</protein>
<comment type="function">
    <text evidence="5">Transcription factor that specifically binds AT-rich DNA sequences related to the nuclear matrix attachment regions (MARs).</text>
</comment>
<evidence type="ECO:0000256" key="1">
    <source>
        <dbReference type="ARBA" id="ARBA00023015"/>
    </source>
</evidence>
<keyword evidence="4 5" id="KW-0539">Nucleus</keyword>
<comment type="caution">
    <text evidence="8">The sequence shown here is derived from an EMBL/GenBank/DDBJ whole genome shotgun (WGS) entry which is preliminary data.</text>
</comment>
<accession>A0AAW1VW95</accession>
<name>A0AAW1VW95_RUBAR</name>
<comment type="domain">
    <text evidence="5">The PPC domain mediates interactions between AHL proteins.</text>
</comment>
<evidence type="ECO:0000256" key="3">
    <source>
        <dbReference type="ARBA" id="ARBA00023163"/>
    </source>
</evidence>
<evidence type="ECO:0000256" key="2">
    <source>
        <dbReference type="ARBA" id="ARBA00023125"/>
    </source>
</evidence>
<dbReference type="Pfam" id="PF03479">
    <property type="entry name" value="PCC"/>
    <property type="match status" value="1"/>
</dbReference>
<dbReference type="InterPro" id="IPR005175">
    <property type="entry name" value="PPC_dom"/>
</dbReference>
<dbReference type="CDD" id="cd11378">
    <property type="entry name" value="DUF296"/>
    <property type="match status" value="1"/>
</dbReference>
<dbReference type="SUPFAM" id="SSF117856">
    <property type="entry name" value="AF0104/ALDC/Ptd012-like"/>
    <property type="match status" value="1"/>
</dbReference>
<reference evidence="8 9" key="1">
    <citation type="journal article" date="2023" name="G3 (Bethesda)">
        <title>A chromosome-length genome assembly and annotation of blackberry (Rubus argutus, cv. 'Hillquist').</title>
        <authorList>
            <person name="Bruna T."/>
            <person name="Aryal R."/>
            <person name="Dudchenko O."/>
            <person name="Sargent D.J."/>
            <person name="Mead D."/>
            <person name="Buti M."/>
            <person name="Cavallini A."/>
            <person name="Hytonen T."/>
            <person name="Andres J."/>
            <person name="Pham M."/>
            <person name="Weisz D."/>
            <person name="Mascagni F."/>
            <person name="Usai G."/>
            <person name="Natali L."/>
            <person name="Bassil N."/>
            <person name="Fernandez G.E."/>
            <person name="Lomsadze A."/>
            <person name="Armour M."/>
            <person name="Olukolu B."/>
            <person name="Poorten T."/>
            <person name="Britton C."/>
            <person name="Davik J."/>
            <person name="Ashrafi H."/>
            <person name="Aiden E.L."/>
            <person name="Borodovsky M."/>
            <person name="Worthington M."/>
        </authorList>
    </citation>
    <scope>NUCLEOTIDE SEQUENCE [LARGE SCALE GENOMIC DNA]</scope>
    <source>
        <strain evidence="8">PI 553951</strain>
    </source>
</reference>
<dbReference type="PANTHER" id="PTHR31500">
    <property type="entry name" value="AT-HOOK MOTIF NUCLEAR-LOCALIZED PROTEIN 9"/>
    <property type="match status" value="1"/>
</dbReference>
<evidence type="ECO:0000313" key="9">
    <source>
        <dbReference type="Proteomes" id="UP001457282"/>
    </source>
</evidence>
<organism evidence="8 9">
    <name type="scientific">Rubus argutus</name>
    <name type="common">Southern blackberry</name>
    <dbReference type="NCBI Taxonomy" id="59490"/>
    <lineage>
        <taxon>Eukaryota</taxon>
        <taxon>Viridiplantae</taxon>
        <taxon>Streptophyta</taxon>
        <taxon>Embryophyta</taxon>
        <taxon>Tracheophyta</taxon>
        <taxon>Spermatophyta</taxon>
        <taxon>Magnoliopsida</taxon>
        <taxon>eudicotyledons</taxon>
        <taxon>Gunneridae</taxon>
        <taxon>Pentapetalae</taxon>
        <taxon>rosids</taxon>
        <taxon>fabids</taxon>
        <taxon>Rosales</taxon>
        <taxon>Rosaceae</taxon>
        <taxon>Rosoideae</taxon>
        <taxon>Rosoideae incertae sedis</taxon>
        <taxon>Rubus</taxon>
    </lineage>
</organism>
<dbReference type="InterPro" id="IPR039605">
    <property type="entry name" value="AHL"/>
</dbReference>
<evidence type="ECO:0000256" key="5">
    <source>
        <dbReference type="RuleBase" id="RU367031"/>
    </source>
</evidence>
<keyword evidence="9" id="KW-1185">Reference proteome</keyword>